<feature type="region of interest" description="Disordered" evidence="1">
    <location>
        <begin position="68"/>
        <end position="110"/>
    </location>
</feature>
<gene>
    <name evidence="2" type="ORF">HNY73_011160</name>
</gene>
<dbReference type="Proteomes" id="UP000807504">
    <property type="component" value="Unassembled WGS sequence"/>
</dbReference>
<protein>
    <submittedName>
        <fullName evidence="2">Uncharacterized protein</fullName>
    </submittedName>
</protein>
<sequence>MDFLPDKFTPSNPKLSLWQTYSSKDQNLDSVSLQLSLDMESCSDLPSSSVTIRSREAWPCLRTSQRITLPKGEPERKGKEQNKKSQDWCKGPGVRSRQWHSRKQQEDILD</sequence>
<dbReference type="EMBL" id="JABXBU010000030">
    <property type="protein sequence ID" value="KAF8785645.1"/>
    <property type="molecule type" value="Genomic_DNA"/>
</dbReference>
<proteinExistence type="predicted"/>
<comment type="caution">
    <text evidence="2">The sequence shown here is derived from an EMBL/GenBank/DDBJ whole genome shotgun (WGS) entry which is preliminary data.</text>
</comment>
<reference evidence="2" key="1">
    <citation type="journal article" date="2020" name="bioRxiv">
        <title>Chromosome-level reference genome of the European wasp spider Argiope bruennichi: a resource for studies on range expansion and evolutionary adaptation.</title>
        <authorList>
            <person name="Sheffer M.M."/>
            <person name="Hoppe A."/>
            <person name="Krehenwinkel H."/>
            <person name="Uhl G."/>
            <person name="Kuss A.W."/>
            <person name="Jensen L."/>
            <person name="Jensen C."/>
            <person name="Gillespie R.G."/>
            <person name="Hoff K.J."/>
            <person name="Prost S."/>
        </authorList>
    </citation>
    <scope>NUCLEOTIDE SEQUENCE</scope>
</reference>
<feature type="compositionally biased region" description="Basic and acidic residues" evidence="1">
    <location>
        <begin position="72"/>
        <end position="87"/>
    </location>
</feature>
<accession>A0A8T0F5V1</accession>
<organism evidence="2 3">
    <name type="scientific">Argiope bruennichi</name>
    <name type="common">Wasp spider</name>
    <name type="synonym">Aranea bruennichi</name>
    <dbReference type="NCBI Taxonomy" id="94029"/>
    <lineage>
        <taxon>Eukaryota</taxon>
        <taxon>Metazoa</taxon>
        <taxon>Ecdysozoa</taxon>
        <taxon>Arthropoda</taxon>
        <taxon>Chelicerata</taxon>
        <taxon>Arachnida</taxon>
        <taxon>Araneae</taxon>
        <taxon>Araneomorphae</taxon>
        <taxon>Entelegynae</taxon>
        <taxon>Araneoidea</taxon>
        <taxon>Araneidae</taxon>
        <taxon>Argiope</taxon>
    </lineage>
</organism>
<name>A0A8T0F5V1_ARGBR</name>
<evidence type="ECO:0000256" key="1">
    <source>
        <dbReference type="SAM" id="MobiDB-lite"/>
    </source>
</evidence>
<dbReference type="AlphaFoldDB" id="A0A8T0F5V1"/>
<evidence type="ECO:0000313" key="3">
    <source>
        <dbReference type="Proteomes" id="UP000807504"/>
    </source>
</evidence>
<reference evidence="2" key="2">
    <citation type="submission" date="2020-06" db="EMBL/GenBank/DDBJ databases">
        <authorList>
            <person name="Sheffer M."/>
        </authorList>
    </citation>
    <scope>NUCLEOTIDE SEQUENCE</scope>
</reference>
<keyword evidence="3" id="KW-1185">Reference proteome</keyword>
<evidence type="ECO:0000313" key="2">
    <source>
        <dbReference type="EMBL" id="KAF8785645.1"/>
    </source>
</evidence>